<comment type="caution">
    <text evidence="1">The sequence shown here is derived from an EMBL/GenBank/DDBJ whole genome shotgun (WGS) entry which is preliminary data.</text>
</comment>
<reference evidence="1" key="1">
    <citation type="submission" date="2019-11" db="EMBL/GenBank/DDBJ databases">
        <title>Nori genome reveals adaptations in red seaweeds to the harsh intertidal environment.</title>
        <authorList>
            <person name="Wang D."/>
            <person name="Mao Y."/>
        </authorList>
    </citation>
    <scope>NUCLEOTIDE SEQUENCE</scope>
    <source>
        <tissue evidence="1">Gametophyte</tissue>
    </source>
</reference>
<organism evidence="1 2">
    <name type="scientific">Pyropia yezoensis</name>
    <name type="common">Susabi-nori</name>
    <name type="synonym">Porphyra yezoensis</name>
    <dbReference type="NCBI Taxonomy" id="2788"/>
    <lineage>
        <taxon>Eukaryota</taxon>
        <taxon>Rhodophyta</taxon>
        <taxon>Bangiophyceae</taxon>
        <taxon>Bangiales</taxon>
        <taxon>Bangiaceae</taxon>
        <taxon>Pyropia</taxon>
    </lineage>
</organism>
<sequence length="199" mass="21636">MQSLSLAASGSAEEVSVDCILPSAHVRRDVSFSVSFENFLSAELRSDRQCRLEPDFIESPLFNNRPSVLMAGESIQRFSLDGVDVSTNDKLVLKLVPPHPLRRAKDLDAFFLSHESGLAPESSEHAGDFVVVCDCTTGVSGCIISRHWKASEKPSLVWQPDGDADEPIDVVGLRVRDTGVGARRGAPEALASEPLAHRR</sequence>
<accession>A0ACC3C842</accession>
<keyword evidence="2" id="KW-1185">Reference proteome</keyword>
<dbReference type="Proteomes" id="UP000798662">
    <property type="component" value="Chromosome 2"/>
</dbReference>
<name>A0ACC3C842_PYRYE</name>
<dbReference type="EMBL" id="CM020619">
    <property type="protein sequence ID" value="KAK1866141.1"/>
    <property type="molecule type" value="Genomic_DNA"/>
</dbReference>
<gene>
    <name evidence="1" type="ORF">I4F81_008661</name>
</gene>
<evidence type="ECO:0000313" key="1">
    <source>
        <dbReference type="EMBL" id="KAK1866141.1"/>
    </source>
</evidence>
<proteinExistence type="predicted"/>
<evidence type="ECO:0000313" key="2">
    <source>
        <dbReference type="Proteomes" id="UP000798662"/>
    </source>
</evidence>
<protein>
    <submittedName>
        <fullName evidence="1">Uncharacterized protein</fullName>
    </submittedName>
</protein>